<evidence type="ECO:0000256" key="1">
    <source>
        <dbReference type="SAM" id="MobiDB-lite"/>
    </source>
</evidence>
<keyword evidence="2" id="KW-1133">Transmembrane helix</keyword>
<proteinExistence type="predicted"/>
<feature type="compositionally biased region" description="Basic and acidic residues" evidence="1">
    <location>
        <begin position="95"/>
        <end position="105"/>
    </location>
</feature>
<feature type="transmembrane region" description="Helical" evidence="2">
    <location>
        <begin position="59"/>
        <end position="78"/>
    </location>
</feature>
<reference evidence="3 4" key="1">
    <citation type="journal article" date="2022" name="bioRxiv">
        <title>Genomics of Preaxostyla Flagellates Illuminates Evolutionary Transitions and the Path Towards Mitochondrial Loss.</title>
        <authorList>
            <person name="Novak L.V.F."/>
            <person name="Treitli S.C."/>
            <person name="Pyrih J."/>
            <person name="Halakuc P."/>
            <person name="Pipaliya S.V."/>
            <person name="Vacek V."/>
            <person name="Brzon O."/>
            <person name="Soukal P."/>
            <person name="Eme L."/>
            <person name="Dacks J.B."/>
            <person name="Karnkowska A."/>
            <person name="Elias M."/>
            <person name="Hampl V."/>
        </authorList>
    </citation>
    <scope>NUCLEOTIDE SEQUENCE [LARGE SCALE GENOMIC DNA]</scope>
    <source>
        <strain evidence="3">NAU3</strain>
        <tissue evidence="3">Gut</tissue>
    </source>
</reference>
<gene>
    <name evidence="3" type="ORF">BLNAU_23644</name>
</gene>
<accession>A0ABQ9WTS8</accession>
<name>A0ABQ9WTS8_9EUKA</name>
<keyword evidence="2" id="KW-0812">Transmembrane</keyword>
<evidence type="ECO:0000256" key="2">
    <source>
        <dbReference type="SAM" id="Phobius"/>
    </source>
</evidence>
<evidence type="ECO:0000313" key="3">
    <source>
        <dbReference type="EMBL" id="KAK2941440.1"/>
    </source>
</evidence>
<feature type="compositionally biased region" description="Polar residues" evidence="1">
    <location>
        <begin position="80"/>
        <end position="93"/>
    </location>
</feature>
<dbReference type="EMBL" id="JARBJD010000500">
    <property type="protein sequence ID" value="KAK2941440.1"/>
    <property type="molecule type" value="Genomic_DNA"/>
</dbReference>
<keyword evidence="2" id="KW-0472">Membrane</keyword>
<evidence type="ECO:0000313" key="4">
    <source>
        <dbReference type="Proteomes" id="UP001281761"/>
    </source>
</evidence>
<keyword evidence="4" id="KW-1185">Reference proteome</keyword>
<feature type="region of interest" description="Disordered" evidence="1">
    <location>
        <begin position="80"/>
        <end position="105"/>
    </location>
</feature>
<comment type="caution">
    <text evidence="3">The sequence shown here is derived from an EMBL/GenBank/DDBJ whole genome shotgun (WGS) entry which is preliminary data.</text>
</comment>
<protein>
    <submittedName>
        <fullName evidence="3">Uncharacterized protein</fullName>
    </submittedName>
</protein>
<dbReference type="Proteomes" id="UP001281761">
    <property type="component" value="Unassembled WGS sequence"/>
</dbReference>
<sequence length="105" mass="11395">MDLAVQHRKHAHFGCDPQNNPNHPLLVCPLAVLPTERHPKDGTTDAQKSRQRLHQLNRAARVPVAPLIVLVAVCLSTFQGTHSNEAPSPQNTVPADHHQDSLAGG</sequence>
<organism evidence="3 4">
    <name type="scientific">Blattamonas nauphoetae</name>
    <dbReference type="NCBI Taxonomy" id="2049346"/>
    <lineage>
        <taxon>Eukaryota</taxon>
        <taxon>Metamonada</taxon>
        <taxon>Preaxostyla</taxon>
        <taxon>Oxymonadida</taxon>
        <taxon>Blattamonas</taxon>
    </lineage>
</organism>